<dbReference type="Proteomes" id="UP000256304">
    <property type="component" value="Unassembled WGS sequence"/>
</dbReference>
<dbReference type="SUPFAM" id="SSF49785">
    <property type="entry name" value="Galactose-binding domain-like"/>
    <property type="match status" value="1"/>
</dbReference>
<keyword evidence="2" id="KW-0732">Signal</keyword>
<reference evidence="6 7" key="1">
    <citation type="submission" date="2018-08" db="EMBL/GenBank/DDBJ databases">
        <title>Genomic Encyclopedia of Type Strains, Phase III (KMG-III): the genomes of soil and plant-associated and newly described type strains.</title>
        <authorList>
            <person name="Whitman W."/>
        </authorList>
    </citation>
    <scope>NUCLEOTIDE SEQUENCE [LARGE SCALE GENOMIC DNA]</scope>
    <source>
        <strain evidence="6 7">CGMCC 1.10966</strain>
    </source>
</reference>
<gene>
    <name evidence="6" type="ORF">A8990_10987</name>
</gene>
<dbReference type="Gene3D" id="3.20.20.70">
    <property type="entry name" value="Aldolase class I"/>
    <property type="match status" value="1"/>
</dbReference>
<dbReference type="InterPro" id="IPR002241">
    <property type="entry name" value="Glyco_hydro_27"/>
</dbReference>
<dbReference type="SUPFAM" id="SSF51445">
    <property type="entry name" value="(Trans)glycosidases"/>
    <property type="match status" value="1"/>
</dbReference>
<feature type="domain" description="F5/8 type C" evidence="5">
    <location>
        <begin position="717"/>
        <end position="866"/>
    </location>
</feature>
<dbReference type="InterPro" id="IPR008979">
    <property type="entry name" value="Galactose-bd-like_sf"/>
</dbReference>
<proteinExistence type="inferred from homology"/>
<dbReference type="PANTHER" id="PTHR11452:SF75">
    <property type="entry name" value="ALPHA-GALACTOSIDASE MEL1"/>
    <property type="match status" value="1"/>
</dbReference>
<sequence>MKRSFQGLFVLLLLFTMIGPVSVVEAKPTKVNVGQTGSVVTADNGSISLTYDLATGRGSFKQGDTTLISDFYSDYELYGASGRIHSYDPGTRSATWEAIGNDKYGKHGERITIKSVLDSGSAIVLRLTMYEDQPYFLSDMTVSNAASQTIDVLEPIASDNLDIGAGTDERVYTTPYTNNYDFSVAPVNDFGKSQNGYDLPAGASDQWSAFNGTSYWVTSVFDNASKNGIVAGAATAKAWKSMQHLGQAATPNGPLTGFSVYNAGGQQSGTSVSSDAFFVGYFNDYETGLETFGQAYAVGEPMLQWNGDVPKGYNTWYNFYSQYATADAMFSMTDYFVAHLKSLGYNYMNLDASYQGVKGQEQVQNFKDYVSYVHSKGMKAGSYEAPFAIWNKLTDLVPTTNYTFGEIALKDANGNPIMSYLNTPIVDATHPGAQAYLKWLMNTYHVEPGFDYVKLDFLDLGMFEGSFYDKSMNGMQAYRIGMKVMRDTLLGARQKIFIDESIAPLLPSGYAHGRRTGCDTAIGLDDNAGIHYSGIERQAFNAAASWWTNGTLYPYNDGDMSMPENIVQGVYGKNTLNQATLLTTAIVMGGGHLLLGDDVPFLSDDRMKTLVMNKDLLEVANLGKAARPLSMTNFYSKGEHSPAVTYLNDKNGDIIVGISNWDMNNSQSITVPFGDLQLRSDKAYTLSEIYSQTTLGSYTGSYSRVLRPGESIMVRISAKGFRGNPEAPVNFALGAGVTATASSYYGAGTEASKVIDGDLATRWSAGWPSNNDFSNQWLEINFGAKTSVNRVVVSEYGYGKQEYETWSYALQYWDDAASRYVDLTKGLTLGDRRVLDFKTVTTSKLRLQMKTSHWLDSVNEIEAYNVPGNTGSVIAQDDSNGSFSSYSDIRGTTQRMQTFTLTSGSLPKMDVYYYESYVSKVPEDNLYIDIVELDSSLKPVKKLFTAAVPPYNLMGSPQPYSIYPRLSGLDTTKKYGFILRSPNTLDDGSTNNKYGFGYSSDVYSGGIAQYSGDGGKTWSPQTDTDLIFTIYQ</sequence>
<dbReference type="SUPFAM" id="SSF51011">
    <property type="entry name" value="Glycosyl hydrolase domain"/>
    <property type="match status" value="1"/>
</dbReference>
<keyword evidence="7" id="KW-1185">Reference proteome</keyword>
<dbReference type="AlphaFoldDB" id="A0A3D9SCD3"/>
<dbReference type="InterPro" id="IPR000421">
    <property type="entry name" value="FA58C"/>
</dbReference>
<evidence type="ECO:0000256" key="3">
    <source>
        <dbReference type="ARBA" id="ARBA00022801"/>
    </source>
</evidence>
<dbReference type="GO" id="GO:0005975">
    <property type="term" value="P:carbohydrate metabolic process"/>
    <property type="evidence" value="ECO:0007669"/>
    <property type="project" value="InterPro"/>
</dbReference>
<dbReference type="InterPro" id="IPR013785">
    <property type="entry name" value="Aldolase_TIM"/>
</dbReference>
<dbReference type="Gene3D" id="2.60.120.260">
    <property type="entry name" value="Galactose-binding domain-like"/>
    <property type="match status" value="1"/>
</dbReference>
<organism evidence="6 7">
    <name type="scientific">Paenibacillus taihuensis</name>
    <dbReference type="NCBI Taxonomy" id="1156355"/>
    <lineage>
        <taxon>Bacteria</taxon>
        <taxon>Bacillati</taxon>
        <taxon>Bacillota</taxon>
        <taxon>Bacilli</taxon>
        <taxon>Bacillales</taxon>
        <taxon>Paenibacillaceae</taxon>
        <taxon>Paenibacillus</taxon>
    </lineage>
</organism>
<comment type="similarity">
    <text evidence="1">Belongs to the glycosyl hydrolase 27 family.</text>
</comment>
<dbReference type="InterPro" id="IPR041233">
    <property type="entry name" value="Melibiase_C"/>
</dbReference>
<evidence type="ECO:0000256" key="1">
    <source>
        <dbReference type="ARBA" id="ARBA00009743"/>
    </source>
</evidence>
<dbReference type="PANTHER" id="PTHR11452">
    <property type="entry name" value="ALPHA-GALACTOSIDASE/ALPHA-N-ACETYLGALACTOSAMINIDASE"/>
    <property type="match status" value="1"/>
</dbReference>
<dbReference type="RefSeq" id="WP_116188888.1">
    <property type="nucleotide sequence ID" value="NZ_QTTN01000009.1"/>
</dbReference>
<comment type="caution">
    <text evidence="6">The sequence shown here is derived from an EMBL/GenBank/DDBJ whole genome shotgun (WGS) entry which is preliminary data.</text>
</comment>
<dbReference type="EMBL" id="QTTN01000009">
    <property type="protein sequence ID" value="REE87441.1"/>
    <property type="molecule type" value="Genomic_DNA"/>
</dbReference>
<evidence type="ECO:0000313" key="7">
    <source>
        <dbReference type="Proteomes" id="UP000256304"/>
    </source>
</evidence>
<keyword evidence="3" id="KW-0378">Hydrolase</keyword>
<keyword evidence="4" id="KW-0326">Glycosidase</keyword>
<evidence type="ECO:0000256" key="2">
    <source>
        <dbReference type="ARBA" id="ARBA00022729"/>
    </source>
</evidence>
<dbReference type="Pfam" id="PF17801">
    <property type="entry name" value="Melibiase_C"/>
    <property type="match status" value="1"/>
</dbReference>
<dbReference type="Pfam" id="PF00754">
    <property type="entry name" value="F5_F8_type_C"/>
    <property type="match status" value="1"/>
</dbReference>
<dbReference type="InterPro" id="IPR013780">
    <property type="entry name" value="Glyco_hydro_b"/>
</dbReference>
<dbReference type="PROSITE" id="PS50022">
    <property type="entry name" value="FA58C_3"/>
    <property type="match status" value="1"/>
</dbReference>
<accession>A0A3D9SCD3</accession>
<dbReference type="InterPro" id="IPR017853">
    <property type="entry name" value="GH"/>
</dbReference>
<evidence type="ECO:0000256" key="4">
    <source>
        <dbReference type="ARBA" id="ARBA00023295"/>
    </source>
</evidence>
<evidence type="ECO:0000313" key="6">
    <source>
        <dbReference type="EMBL" id="REE87441.1"/>
    </source>
</evidence>
<protein>
    <submittedName>
        <fullName evidence="6">F5/8 type C domain-containing protein</fullName>
    </submittedName>
</protein>
<name>A0A3D9SCD3_9BACL</name>
<dbReference type="OrthoDB" id="1031955at2"/>
<dbReference type="Gene3D" id="2.60.40.1180">
    <property type="entry name" value="Golgi alpha-mannosidase II"/>
    <property type="match status" value="1"/>
</dbReference>
<dbReference type="GO" id="GO:0004553">
    <property type="term" value="F:hydrolase activity, hydrolyzing O-glycosyl compounds"/>
    <property type="evidence" value="ECO:0007669"/>
    <property type="project" value="InterPro"/>
</dbReference>
<evidence type="ECO:0000259" key="5">
    <source>
        <dbReference type="PROSITE" id="PS50022"/>
    </source>
</evidence>